<dbReference type="SUPFAM" id="SSF101690">
    <property type="entry name" value="PAZ domain"/>
    <property type="match status" value="1"/>
</dbReference>
<dbReference type="CDD" id="cd02846">
    <property type="entry name" value="PAZ_argonaute_like"/>
    <property type="match status" value="1"/>
</dbReference>
<feature type="region of interest" description="Disordered" evidence="1">
    <location>
        <begin position="1"/>
        <end position="136"/>
    </location>
</feature>
<dbReference type="Gene3D" id="2.170.260.10">
    <property type="entry name" value="paz domain"/>
    <property type="match status" value="1"/>
</dbReference>
<dbReference type="GO" id="GO:0003723">
    <property type="term" value="F:RNA binding"/>
    <property type="evidence" value="ECO:0007669"/>
    <property type="project" value="InterPro"/>
</dbReference>
<protein>
    <recommendedName>
        <fullName evidence="2">PAZ domain-containing protein</fullName>
    </recommendedName>
</protein>
<dbReference type="AlphaFoldDB" id="A0AAD4RBD3"/>
<feature type="compositionally biased region" description="Basic residues" evidence="1">
    <location>
        <begin position="98"/>
        <end position="112"/>
    </location>
</feature>
<proteinExistence type="predicted"/>
<feature type="domain" description="PAZ" evidence="2">
    <location>
        <begin position="141"/>
        <end position="254"/>
    </location>
</feature>
<dbReference type="Proteomes" id="UP001201812">
    <property type="component" value="Unassembled WGS sequence"/>
</dbReference>
<reference evidence="3" key="1">
    <citation type="submission" date="2022-01" db="EMBL/GenBank/DDBJ databases">
        <title>Genome Sequence Resource for Two Populations of Ditylenchus destructor, the Migratory Endoparasitic Phytonematode.</title>
        <authorList>
            <person name="Zhang H."/>
            <person name="Lin R."/>
            <person name="Xie B."/>
        </authorList>
    </citation>
    <scope>NUCLEOTIDE SEQUENCE</scope>
    <source>
        <strain evidence="3">BazhouSP</strain>
    </source>
</reference>
<dbReference type="InterPro" id="IPR036085">
    <property type="entry name" value="PAZ_dom_sf"/>
</dbReference>
<feature type="compositionally biased region" description="Basic residues" evidence="1">
    <location>
        <begin position="41"/>
        <end position="69"/>
    </location>
</feature>
<evidence type="ECO:0000259" key="2">
    <source>
        <dbReference type="PROSITE" id="PS50821"/>
    </source>
</evidence>
<gene>
    <name evidence="3" type="ORF">DdX_01664</name>
</gene>
<dbReference type="InterPro" id="IPR003100">
    <property type="entry name" value="PAZ_dom"/>
</dbReference>
<feature type="compositionally biased region" description="Acidic residues" evidence="1">
    <location>
        <begin position="1"/>
        <end position="11"/>
    </location>
</feature>
<dbReference type="PROSITE" id="PS50821">
    <property type="entry name" value="PAZ"/>
    <property type="match status" value="1"/>
</dbReference>
<sequence length="254" mass="28326">MSESGEVDSEPEIQNGHLQVASYGTHGDHLQPLHNNEPMASKHRYNEKKLSHSKSRNRGRKRHHKRSRSSSRSSSSSTSSTGSSSSYSNSSSSSSSNGKHKYKKRSRNKRSRGKSEGPHSSKHKSSKNGNKSSDKNEKGTYVVEYLANEFKCRKNDAMAMSRIFRDNMDKVRQLLIGKSAKAHYSKSIISFKISDVTNDGADRIPAYIKAGTTVAKHFQMRHKLVLVHPSWPCLVGAGGGGHRSYYPIEVMYLV</sequence>
<evidence type="ECO:0000313" key="4">
    <source>
        <dbReference type="Proteomes" id="UP001201812"/>
    </source>
</evidence>
<evidence type="ECO:0000313" key="3">
    <source>
        <dbReference type="EMBL" id="KAI1729423.1"/>
    </source>
</evidence>
<dbReference type="EMBL" id="JAKKPZ010000001">
    <property type="protein sequence ID" value="KAI1729423.1"/>
    <property type="molecule type" value="Genomic_DNA"/>
</dbReference>
<comment type="caution">
    <text evidence="3">The sequence shown here is derived from an EMBL/GenBank/DDBJ whole genome shotgun (WGS) entry which is preliminary data.</text>
</comment>
<name>A0AAD4RBD3_9BILA</name>
<evidence type="ECO:0000256" key="1">
    <source>
        <dbReference type="SAM" id="MobiDB-lite"/>
    </source>
</evidence>
<accession>A0AAD4RBD3</accession>
<organism evidence="3 4">
    <name type="scientific">Ditylenchus destructor</name>
    <dbReference type="NCBI Taxonomy" id="166010"/>
    <lineage>
        <taxon>Eukaryota</taxon>
        <taxon>Metazoa</taxon>
        <taxon>Ecdysozoa</taxon>
        <taxon>Nematoda</taxon>
        <taxon>Chromadorea</taxon>
        <taxon>Rhabditida</taxon>
        <taxon>Tylenchina</taxon>
        <taxon>Tylenchomorpha</taxon>
        <taxon>Sphaerularioidea</taxon>
        <taxon>Anguinidae</taxon>
        <taxon>Anguininae</taxon>
        <taxon>Ditylenchus</taxon>
    </lineage>
</organism>
<feature type="compositionally biased region" description="Low complexity" evidence="1">
    <location>
        <begin position="70"/>
        <end position="97"/>
    </location>
</feature>
<keyword evidence="4" id="KW-1185">Reference proteome</keyword>